<dbReference type="CDD" id="cd17933">
    <property type="entry name" value="DEXSc_RecD-like"/>
    <property type="match status" value="1"/>
</dbReference>
<evidence type="ECO:0000259" key="12">
    <source>
        <dbReference type="SMART" id="SM00382"/>
    </source>
</evidence>
<evidence type="ECO:0000256" key="4">
    <source>
        <dbReference type="ARBA" id="ARBA00022801"/>
    </source>
</evidence>
<keyword evidence="5 11" id="KW-0347">Helicase</keyword>
<dbReference type="Pfam" id="PF13538">
    <property type="entry name" value="UvrD_C_2"/>
    <property type="match status" value="1"/>
</dbReference>
<evidence type="ECO:0000256" key="6">
    <source>
        <dbReference type="ARBA" id="ARBA00022839"/>
    </source>
</evidence>
<feature type="binding site" evidence="11">
    <location>
        <begin position="232"/>
        <end position="239"/>
    </location>
    <ligand>
        <name>ATP</name>
        <dbReference type="ChEBI" id="CHEBI:30616"/>
    </ligand>
</feature>
<evidence type="ECO:0000256" key="5">
    <source>
        <dbReference type="ARBA" id="ARBA00022806"/>
    </source>
</evidence>
<evidence type="ECO:0000313" key="14">
    <source>
        <dbReference type="Proteomes" id="UP000095039"/>
    </source>
</evidence>
<dbReference type="Pfam" id="PF21185">
    <property type="entry name" value="RecD_N"/>
    <property type="match status" value="1"/>
</dbReference>
<evidence type="ECO:0000256" key="3">
    <source>
        <dbReference type="ARBA" id="ARBA00022763"/>
    </source>
</evidence>
<dbReference type="GO" id="GO:0005524">
    <property type="term" value="F:ATP binding"/>
    <property type="evidence" value="ECO:0007669"/>
    <property type="project" value="UniProtKB-UniRule"/>
</dbReference>
<evidence type="ECO:0000256" key="1">
    <source>
        <dbReference type="ARBA" id="ARBA00022722"/>
    </source>
</evidence>
<sequence>MAMSEMLQTLYKRGVIRAIDRQFALFIADQLNDTNTKIAGWAALVSFELGKGNVCIDLAAIDPTRLFDLPAADSARVAALLEPEHALTLVEQSPVVGKGDIPTPLVMDGSRLYLHRYWLAEQRVVAEISKRVKTIELPGETRQLLDNLFVPDIGYLKEQFALWPDAEQPQKLVDFFDVVESNRVDTQALITLISSGASHEAILSAVPESARLNWQKVAAAVALSYRFTVISGGPGTGKTTTVAKLLAALVSSSDKASGLDIKLVAPTGKAANRLTESIGNAVAALPVDASIRERIPVQASTIHRLLGAIPNRVEFRHHEGNRLHLDVLVVDEASMVDLPLMARLLSALPDHARVILLGDRDQLASVEAGAVLGDICDGADAGYSPSRANQLSALTGFELQGHENVPAVSDGVCLLKKSYRFHARSGVGQLANAINAGDPKQLEKVLMQGFADIALHDLDGDVYGHAITQAVEGYSAYLRALLAGEDHRQILRLFSDVRLLCALADGPFGVKGLNSAIEKALSAKRLIAPGEEAFYSGRPVMVIQNDHGLGLYNGDIGIVVKQEDGLRVVFEMSDGTVRAFLPSRLPEHQTAYAMTIHKSQGSEFNHTLLVLPPTPTPVMTRELVYTGVTRAKSRLDVYATRASLARAVRRKTQRFSGLADALRAR</sequence>
<comment type="miscellaneous">
    <text evidence="11">In the RecBCD complex, RecB has a slow 3'-5' helicase, an exonuclease activity and loads RecA onto ssDNA, RecD has a fast 5'-3' helicase activity, while RecC stimulates the ATPase and processivity of the RecB helicase and contributes to recognition of the Chi site.</text>
</comment>
<keyword evidence="8 11" id="KW-0238">DNA-binding</keyword>
<dbReference type="HAMAP" id="MF_01487">
    <property type="entry name" value="RecD"/>
    <property type="match status" value="1"/>
</dbReference>
<dbReference type="GO" id="GO:0008854">
    <property type="term" value="F:exodeoxyribonuclease V activity"/>
    <property type="evidence" value="ECO:0007669"/>
    <property type="project" value="InterPro"/>
</dbReference>
<dbReference type="GO" id="GO:0000724">
    <property type="term" value="P:double-strand break repair via homologous recombination"/>
    <property type="evidence" value="ECO:0007669"/>
    <property type="project" value="UniProtKB-UniRule"/>
</dbReference>
<dbReference type="Proteomes" id="UP000095039">
    <property type="component" value="Unassembled WGS sequence"/>
</dbReference>
<dbReference type="InterPro" id="IPR027417">
    <property type="entry name" value="P-loop_NTPase"/>
</dbReference>
<evidence type="ECO:0000256" key="2">
    <source>
        <dbReference type="ARBA" id="ARBA00022741"/>
    </source>
</evidence>
<dbReference type="PANTHER" id="PTHR43788">
    <property type="entry name" value="DNA2/NAM7 HELICASE FAMILY MEMBER"/>
    <property type="match status" value="1"/>
</dbReference>
<dbReference type="GO" id="GO:0016887">
    <property type="term" value="F:ATP hydrolysis activity"/>
    <property type="evidence" value="ECO:0007669"/>
    <property type="project" value="RHEA"/>
</dbReference>
<keyword evidence="6 11" id="KW-0269">Exonuclease</keyword>
<dbReference type="PANTHER" id="PTHR43788:SF6">
    <property type="entry name" value="DNA HELICASE B"/>
    <property type="match status" value="1"/>
</dbReference>
<dbReference type="InterPro" id="IPR041851">
    <property type="entry name" value="RecD_N_sf"/>
</dbReference>
<keyword evidence="4 11" id="KW-0378">Hydrolase</keyword>
<dbReference type="NCBIfam" id="TIGR01447">
    <property type="entry name" value="recD"/>
    <property type="match status" value="1"/>
</dbReference>
<dbReference type="EMBL" id="AJWN02000038">
    <property type="protein sequence ID" value="OEE62400.1"/>
    <property type="molecule type" value="Genomic_DNA"/>
</dbReference>
<dbReference type="InterPro" id="IPR006344">
    <property type="entry name" value="RecD"/>
</dbReference>
<dbReference type="AlphaFoldDB" id="A0A1E5CA78"/>
<protein>
    <recommendedName>
        <fullName evidence="11">RecBCD enzyme subunit RecD</fullName>
        <ecNumber evidence="11">5.6.2.3</ecNumber>
    </recommendedName>
    <alternativeName>
        <fullName evidence="11">DNA 5'-3' helicase subunit RecD</fullName>
    </alternativeName>
    <alternativeName>
        <fullName evidence="11">Exonuclease V subunit RecD</fullName>
        <shortName evidence="11">ExoV subunit RecD</shortName>
    </alternativeName>
    <alternativeName>
        <fullName evidence="11">Helicase/nuclease RecBCD subunit RecD</fullName>
    </alternativeName>
</protein>
<reference evidence="13 14" key="1">
    <citation type="journal article" date="2012" name="Science">
        <title>Ecological populations of bacteria act as socially cohesive units of antibiotic production and resistance.</title>
        <authorList>
            <person name="Cordero O.X."/>
            <person name="Wildschutte H."/>
            <person name="Kirkup B."/>
            <person name="Proehl S."/>
            <person name="Ngo L."/>
            <person name="Hussain F."/>
            <person name="Le Roux F."/>
            <person name="Mincer T."/>
            <person name="Polz M.F."/>
        </authorList>
    </citation>
    <scope>NUCLEOTIDE SEQUENCE [LARGE SCALE GENOMIC DNA]</scope>
    <source>
        <strain evidence="13 14">FF-454</strain>
    </source>
</reference>
<dbReference type="Pfam" id="PF13245">
    <property type="entry name" value="AAA_19"/>
    <property type="match status" value="1"/>
</dbReference>
<dbReference type="EC" id="5.6.2.3" evidence="11"/>
<keyword evidence="7 11" id="KW-0067">ATP-binding</keyword>
<proteinExistence type="inferred from homology"/>
<dbReference type="GO" id="GO:0017116">
    <property type="term" value="F:single-stranded DNA helicase activity"/>
    <property type="evidence" value="ECO:0007669"/>
    <property type="project" value="TreeGrafter"/>
</dbReference>
<evidence type="ECO:0000313" key="13">
    <source>
        <dbReference type="EMBL" id="OEE62400.1"/>
    </source>
</evidence>
<dbReference type="GO" id="GO:0003677">
    <property type="term" value="F:DNA binding"/>
    <property type="evidence" value="ECO:0007669"/>
    <property type="project" value="UniProtKB-UniRule"/>
</dbReference>
<feature type="domain" description="AAA+ ATPase" evidence="12">
    <location>
        <begin position="224"/>
        <end position="382"/>
    </location>
</feature>
<dbReference type="SMART" id="SM00382">
    <property type="entry name" value="AAA"/>
    <property type="match status" value="1"/>
</dbReference>
<dbReference type="InterPro" id="IPR049550">
    <property type="entry name" value="RecD_N"/>
</dbReference>
<accession>A0A1E5CA78</accession>
<comment type="subunit">
    <text evidence="11">Heterotrimer of RecB, RecC and RecD. All subunits contribute to DNA-binding.</text>
</comment>
<dbReference type="FunFam" id="3.40.50.300:FF:000912">
    <property type="entry name" value="RecBCD enzyme subunit RecD"/>
    <property type="match status" value="1"/>
</dbReference>
<comment type="similarity">
    <text evidence="11">Belongs to the RecD family.</text>
</comment>
<keyword evidence="10 11" id="KW-0413">Isomerase</keyword>
<keyword evidence="3 11" id="KW-0227">DNA damage</keyword>
<keyword evidence="2 11" id="KW-0547">Nucleotide-binding</keyword>
<evidence type="ECO:0000256" key="8">
    <source>
        <dbReference type="ARBA" id="ARBA00023125"/>
    </source>
</evidence>
<comment type="caution">
    <text evidence="13">The sequence shown here is derived from an EMBL/GenBank/DDBJ whole genome shotgun (WGS) entry which is preliminary data.</text>
</comment>
<keyword evidence="1 11" id="KW-0540">Nuclease</keyword>
<evidence type="ECO:0000256" key="10">
    <source>
        <dbReference type="ARBA" id="ARBA00023235"/>
    </source>
</evidence>
<dbReference type="InterPro" id="IPR027785">
    <property type="entry name" value="UvrD-like_helicase_C"/>
</dbReference>
<dbReference type="InterPro" id="IPR050534">
    <property type="entry name" value="Coronavir_polyprotein_1ab"/>
</dbReference>
<dbReference type="InterPro" id="IPR003593">
    <property type="entry name" value="AAA+_ATPase"/>
</dbReference>
<dbReference type="GO" id="GO:0009338">
    <property type="term" value="C:exodeoxyribonuclease V complex"/>
    <property type="evidence" value="ECO:0007669"/>
    <property type="project" value="InterPro"/>
</dbReference>
<keyword evidence="9 11" id="KW-0234">DNA repair</keyword>
<dbReference type="GO" id="GO:0043139">
    <property type="term" value="F:5'-3' DNA helicase activity"/>
    <property type="evidence" value="ECO:0007669"/>
    <property type="project" value="UniProtKB-UniRule"/>
</dbReference>
<keyword evidence="14" id="KW-1185">Reference proteome</keyword>
<dbReference type="Gene3D" id="1.10.10.1020">
    <property type="entry name" value="RecBCD complex, subunit RecD, N-terminal domain"/>
    <property type="match status" value="1"/>
</dbReference>
<dbReference type="SUPFAM" id="SSF52540">
    <property type="entry name" value="P-loop containing nucleoside triphosphate hydrolases"/>
    <property type="match status" value="2"/>
</dbReference>
<evidence type="ECO:0000256" key="9">
    <source>
        <dbReference type="ARBA" id="ARBA00023204"/>
    </source>
</evidence>
<dbReference type="RefSeq" id="WP_016959383.1">
    <property type="nucleotide sequence ID" value="NZ_AJWN02000038.1"/>
</dbReference>
<dbReference type="CDD" id="cd18809">
    <property type="entry name" value="SF1_C_RecD"/>
    <property type="match status" value="1"/>
</dbReference>
<comment type="function">
    <text evidence="11">A helicase/nuclease that prepares dsDNA breaks (DSB) for recombinational DNA repair. Binds to DSBs and unwinds DNA via a highly rapid and processive ATP-dependent bidirectional helicase activity. Unwinds dsDNA until it encounters a Chi (crossover hotspot instigator) sequence from the 3' direction. Cuts ssDNA a few nucleotides 3' to the Chi site. The properties and activities of the enzyme are changed at Chi. The Chi-altered holoenzyme produces a long 3'-ssDNA overhang and facilitates RecA-binding to the ssDNA for homologous DNA recombination and repair. Holoenzyme degrades any linearized DNA that is unable to undergo homologous recombination. In the holoenzyme this subunit has ssDNA-dependent ATPase and 5'-3' helicase activity. When added to pre-assembled RecBC greatly stimulates nuclease activity and augments holoenzyme processivity. Negatively regulates the RecA-loading ability of RecBCD.</text>
</comment>
<organism evidence="13 14">
    <name type="scientific">Enterovibrio norvegicus FF-454</name>
    <dbReference type="NCBI Taxonomy" id="1185651"/>
    <lineage>
        <taxon>Bacteria</taxon>
        <taxon>Pseudomonadati</taxon>
        <taxon>Pseudomonadota</taxon>
        <taxon>Gammaproteobacteria</taxon>
        <taxon>Vibrionales</taxon>
        <taxon>Vibrionaceae</taxon>
        <taxon>Enterovibrio</taxon>
    </lineage>
</organism>
<dbReference type="Gene3D" id="3.40.50.300">
    <property type="entry name" value="P-loop containing nucleotide triphosphate hydrolases"/>
    <property type="match status" value="3"/>
</dbReference>
<gene>
    <name evidence="11" type="primary">recD</name>
    <name evidence="13" type="ORF">A1OK_07560</name>
</gene>
<evidence type="ECO:0000256" key="7">
    <source>
        <dbReference type="ARBA" id="ARBA00022840"/>
    </source>
</evidence>
<comment type="catalytic activity">
    <reaction evidence="11">
        <text>ATP + H2O = ADP + phosphate + H(+)</text>
        <dbReference type="Rhea" id="RHEA:13065"/>
        <dbReference type="ChEBI" id="CHEBI:15377"/>
        <dbReference type="ChEBI" id="CHEBI:15378"/>
        <dbReference type="ChEBI" id="CHEBI:30616"/>
        <dbReference type="ChEBI" id="CHEBI:43474"/>
        <dbReference type="ChEBI" id="CHEBI:456216"/>
        <dbReference type="EC" id="5.6.2.3"/>
    </reaction>
</comment>
<evidence type="ECO:0000256" key="11">
    <source>
        <dbReference type="HAMAP-Rule" id="MF_01487"/>
    </source>
</evidence>
<name>A0A1E5CA78_9GAMM</name>